<feature type="repeat" description="TPR" evidence="15">
    <location>
        <begin position="1079"/>
        <end position="1112"/>
    </location>
</feature>
<evidence type="ECO:0000256" key="11">
    <source>
        <dbReference type="ARBA" id="ARBA00037538"/>
    </source>
</evidence>
<organism evidence="18 19">
    <name type="scientific">Bos mutus</name>
    <name type="common">wild yak</name>
    <dbReference type="NCBI Taxonomy" id="72004"/>
    <lineage>
        <taxon>Eukaryota</taxon>
        <taxon>Metazoa</taxon>
        <taxon>Chordata</taxon>
        <taxon>Craniata</taxon>
        <taxon>Vertebrata</taxon>
        <taxon>Euteleostomi</taxon>
        <taxon>Mammalia</taxon>
        <taxon>Eutheria</taxon>
        <taxon>Laurasiatheria</taxon>
        <taxon>Artiodactyla</taxon>
        <taxon>Ruminantia</taxon>
        <taxon>Pecora</taxon>
        <taxon>Bovidae</taxon>
        <taxon>Bovinae</taxon>
        <taxon>Bos</taxon>
    </lineage>
</organism>
<dbReference type="GO" id="GO:0030041">
    <property type="term" value="P:actin filament polymerization"/>
    <property type="evidence" value="ECO:0007669"/>
    <property type="project" value="TreeGrafter"/>
</dbReference>
<accession>A0A6B0RXZ0</accession>
<dbReference type="GO" id="GO:0044782">
    <property type="term" value="P:cilium organization"/>
    <property type="evidence" value="ECO:0007669"/>
    <property type="project" value="TreeGrafter"/>
</dbReference>
<keyword evidence="10" id="KW-0206">Cytoskeleton</keyword>
<reference evidence="18" key="1">
    <citation type="submission" date="2019-10" db="EMBL/GenBank/DDBJ databases">
        <title>The sequence and de novo assembly of the wild yak genome.</title>
        <authorList>
            <person name="Liu Y."/>
        </authorList>
    </citation>
    <scope>NUCLEOTIDE SEQUENCE [LARGE SCALE GENOMIC DNA]</scope>
    <source>
        <strain evidence="18">WY2019</strain>
    </source>
</reference>
<feature type="compositionally biased region" description="Basic residues" evidence="17">
    <location>
        <begin position="842"/>
        <end position="851"/>
    </location>
</feature>
<sequence>MAVAVGVRGRCELPPCSSPGWFLSLSALLSVAARGAFATTHWVVTEDGKIQQQVDSPMNLKHPHDLVILMRQETTKQLVAQKIHIEENEDRDTGLEQRHNKEDPDCIKAKVPLGDLDLYDGTYITLESKDISPEDYIDTESPVPPDPEQPDCTKILELPYSIHAFQHLRNSSSWVLYNMASFYWRIKNEPYQVVECAMRALHFSSRHNKDIALVNLANVLHRAHFSADAAVVVHAALDDSDFFTSYYTLGNIYAMLGEYNHSVLCYDHALQAKPGFEQAIKRKHAVLCQQKLEQKLEAQHRSLQRTLNELKEYQKQHDHYLRQQEILEKHKLIQEEQILRNIIHETQMAKEAQLGNHQICRLVNQQHSLHCQWDQPVRYHRGDIFENVDYVQFGEDSSTSSMMSVNFDVQANQSDISDLVKSSPVAHSVLWIWGRDSDAYRDKQHILWPKRADCADSYPRVPIGGELPTIHELNSDDYSSEEEAQTPDCSITDIRKSQTLSYLVKELEVRMDLKAKMPDDHARKILLSRINNYTIPEEEIGSFLFHAINKPNAPVWLILNEAGLYWRAVGNSTFAIACLQRALNLAPLQYQDVPLVNLANLLIHYGLHLDATKLLLQALAINSSEPLTFLSLGNAYLALKNISGALEAFRQALKLTTKCPECENSLKLIRCMQFYPFLYNITSSVCSGNCHAKTLDNSHDKQKYFDKSQSLDAAEEEPSEAGTEEDPVLSVQDSGRDSDVLRLESTVVEESNGSDEMENSDETKMSEEILALVDEFQQAWPLEGFGGALEMKGRRLDLQGIRVLKKGPQDGIARSSCYGDCRSEDDEATEWITFQVKRVKKPKGDHKKTSGKKVESSQTEDVHRNRASLEITGPKVASPGPQGKKRDYQSLGWPSPDECLKLRWVELTAIVSTWLAVSSKNIDITEHIDFATPIQQPAMEPVCNGNLPTSMHTLDHLQGVSNRASLHYTGESQLTEVLQNLGKDQYPQQSLEQIGTRIAKVLEKNQTSWVLSSMAALYWRVKGQGKKAIDCLRQALHYAPHQMKDVPLISLANILHNAKLWNDAVIVATMAVEIAPHFAVNHFTLGNVYVAMEEFEKALVWYESTLKLQPEFVPAKNRIQTIQCHLMLKKGRRSP</sequence>
<evidence type="ECO:0000313" key="19">
    <source>
        <dbReference type="Proteomes" id="UP000322234"/>
    </source>
</evidence>
<evidence type="ECO:0000256" key="4">
    <source>
        <dbReference type="ARBA" id="ARBA00022490"/>
    </source>
</evidence>
<evidence type="ECO:0000256" key="16">
    <source>
        <dbReference type="SAM" id="Coils"/>
    </source>
</evidence>
<dbReference type="InterPro" id="IPR052630">
    <property type="entry name" value="TTC17"/>
</dbReference>
<dbReference type="PANTHER" id="PTHR16091">
    <property type="entry name" value="TTC17 PROTEIN"/>
    <property type="match status" value="1"/>
</dbReference>
<evidence type="ECO:0000256" key="5">
    <source>
        <dbReference type="ARBA" id="ARBA00022737"/>
    </source>
</evidence>
<dbReference type="PROSITE" id="PS50005">
    <property type="entry name" value="TPR"/>
    <property type="match status" value="3"/>
</dbReference>
<keyword evidence="7 15" id="KW-0802">TPR repeat</keyword>
<name>A0A6B0RXZ0_9CETA</name>
<feature type="region of interest" description="Disordered" evidence="17">
    <location>
        <begin position="706"/>
        <end position="736"/>
    </location>
</feature>
<dbReference type="PANTHER" id="PTHR16091:SF1">
    <property type="entry name" value="TETRATRICOPEPTIDE REPEAT PROTEIN 17"/>
    <property type="match status" value="1"/>
</dbReference>
<keyword evidence="3" id="KW-1003">Cell membrane</keyword>
<dbReference type="FunFam" id="1.25.40.10:FF:000061">
    <property type="entry name" value="Tetratricopeptide repeat domain 17"/>
    <property type="match status" value="1"/>
</dbReference>
<dbReference type="InterPro" id="IPR019734">
    <property type="entry name" value="TPR_rpt"/>
</dbReference>
<evidence type="ECO:0000256" key="14">
    <source>
        <dbReference type="ARBA" id="ARBA00073935"/>
    </source>
</evidence>
<keyword evidence="5" id="KW-0677">Repeat</keyword>
<keyword evidence="8 16" id="KW-0175">Coiled coil</keyword>
<evidence type="ECO:0000256" key="10">
    <source>
        <dbReference type="ARBA" id="ARBA00023212"/>
    </source>
</evidence>
<comment type="function">
    <text evidence="11">Plays a role in primary ciliogenesis by modulating actin polymerization.</text>
</comment>
<feature type="region of interest" description="Disordered" evidence="17">
    <location>
        <begin position="842"/>
        <end position="890"/>
    </location>
</feature>
<dbReference type="EMBL" id="VBQZ03000122">
    <property type="protein sequence ID" value="MXQ94900.1"/>
    <property type="molecule type" value="Genomic_DNA"/>
</dbReference>
<evidence type="ECO:0000256" key="12">
    <source>
        <dbReference type="ARBA" id="ARBA00061326"/>
    </source>
</evidence>
<keyword evidence="19" id="KW-1185">Reference proteome</keyword>
<dbReference type="GO" id="GO:0005737">
    <property type="term" value="C:cytoplasm"/>
    <property type="evidence" value="ECO:0007669"/>
    <property type="project" value="TreeGrafter"/>
</dbReference>
<keyword evidence="4" id="KW-0963">Cytoplasm</keyword>
<evidence type="ECO:0000256" key="2">
    <source>
        <dbReference type="ARBA" id="ARBA00004245"/>
    </source>
</evidence>
<dbReference type="FunFam" id="1.25.40.10:FF:000053">
    <property type="entry name" value="Tetratricopeptide repeat domain 17"/>
    <property type="match status" value="1"/>
</dbReference>
<dbReference type="Pfam" id="PF13181">
    <property type="entry name" value="TPR_8"/>
    <property type="match status" value="2"/>
</dbReference>
<protein>
    <recommendedName>
        <fullName evidence="14">Tetratricopeptide repeat protein 17</fullName>
    </recommendedName>
</protein>
<evidence type="ECO:0000256" key="7">
    <source>
        <dbReference type="ARBA" id="ARBA00022803"/>
    </source>
</evidence>
<evidence type="ECO:0000256" key="17">
    <source>
        <dbReference type="SAM" id="MobiDB-lite"/>
    </source>
</evidence>
<dbReference type="FunFam" id="1.25.40.10:FF:000111">
    <property type="entry name" value="tetratricopeptide repeat protein 17 isoform X1"/>
    <property type="match status" value="1"/>
</dbReference>
<feature type="compositionally biased region" description="Basic and acidic residues" evidence="17">
    <location>
        <begin position="852"/>
        <end position="864"/>
    </location>
</feature>
<feature type="repeat" description="TPR" evidence="15">
    <location>
        <begin position="626"/>
        <end position="659"/>
    </location>
</feature>
<comment type="similarity">
    <text evidence="12">Belongs to the TTC17 family.</text>
</comment>
<dbReference type="InterPro" id="IPR011990">
    <property type="entry name" value="TPR-like_helical_dom_sf"/>
</dbReference>
<evidence type="ECO:0000256" key="1">
    <source>
        <dbReference type="ARBA" id="ARBA00004236"/>
    </source>
</evidence>
<feature type="coiled-coil region" evidence="16">
    <location>
        <begin position="289"/>
        <end position="330"/>
    </location>
</feature>
<evidence type="ECO:0000256" key="9">
    <source>
        <dbReference type="ARBA" id="ARBA00023136"/>
    </source>
</evidence>
<evidence type="ECO:0000256" key="15">
    <source>
        <dbReference type="PROSITE-ProRule" id="PRU00339"/>
    </source>
</evidence>
<dbReference type="AlphaFoldDB" id="A0A6B0RXZ0"/>
<gene>
    <name evidence="18" type="ORF">E5288_WYG010033</name>
</gene>
<evidence type="ECO:0000313" key="18">
    <source>
        <dbReference type="EMBL" id="MXQ94900.1"/>
    </source>
</evidence>
<dbReference type="Proteomes" id="UP000322234">
    <property type="component" value="Unassembled WGS sequence"/>
</dbReference>
<comment type="caution">
    <text evidence="18">The sequence shown here is derived from an EMBL/GenBank/DDBJ whole genome shotgun (WGS) entry which is preliminary data.</text>
</comment>
<proteinExistence type="inferred from homology"/>
<evidence type="ECO:0000256" key="8">
    <source>
        <dbReference type="ARBA" id="ARBA00023054"/>
    </source>
</evidence>
<dbReference type="Gene3D" id="1.25.40.10">
    <property type="entry name" value="Tetratricopeptide repeat domain"/>
    <property type="match status" value="3"/>
</dbReference>
<dbReference type="GO" id="GO:0005886">
    <property type="term" value="C:plasma membrane"/>
    <property type="evidence" value="ECO:0007669"/>
    <property type="project" value="UniProtKB-SubCell"/>
</dbReference>
<keyword evidence="9" id="KW-0472">Membrane</keyword>
<comment type="subcellular location">
    <subcellularLocation>
        <location evidence="1">Cell membrane</location>
    </subcellularLocation>
    <subcellularLocation>
        <location evidence="2">Cytoplasm</location>
        <location evidence="2">Cytoskeleton</location>
    </subcellularLocation>
</comment>
<keyword evidence="6" id="KW-0970">Cilium biogenesis/degradation</keyword>
<dbReference type="SUPFAM" id="SSF48452">
    <property type="entry name" value="TPR-like"/>
    <property type="match status" value="1"/>
</dbReference>
<evidence type="ECO:0000256" key="3">
    <source>
        <dbReference type="ARBA" id="ARBA00022475"/>
    </source>
</evidence>
<feature type="compositionally biased region" description="Acidic residues" evidence="17">
    <location>
        <begin position="713"/>
        <end position="727"/>
    </location>
</feature>
<comment type="subunit">
    <text evidence="13">Interacts with CATIP.</text>
</comment>
<evidence type="ECO:0000256" key="13">
    <source>
        <dbReference type="ARBA" id="ARBA00065990"/>
    </source>
</evidence>
<evidence type="ECO:0000256" key="6">
    <source>
        <dbReference type="ARBA" id="ARBA00022794"/>
    </source>
</evidence>
<dbReference type="GO" id="GO:0015629">
    <property type="term" value="C:actin cytoskeleton"/>
    <property type="evidence" value="ECO:0007669"/>
    <property type="project" value="TreeGrafter"/>
</dbReference>
<feature type="repeat" description="TPR" evidence="15">
    <location>
        <begin position="243"/>
        <end position="276"/>
    </location>
</feature>
<dbReference type="SMART" id="SM00028">
    <property type="entry name" value="TPR"/>
    <property type="match status" value="7"/>
</dbReference>